<proteinExistence type="predicted"/>
<dbReference type="GO" id="GO:0016757">
    <property type="term" value="F:glycosyltransferase activity"/>
    <property type="evidence" value="ECO:0007669"/>
    <property type="project" value="InterPro"/>
</dbReference>
<dbReference type="RefSeq" id="WP_332866227.1">
    <property type="nucleotide sequence ID" value="NZ_JBAFSM010000034.1"/>
</dbReference>
<reference evidence="3 4" key="1">
    <citation type="submission" date="2024-01" db="EMBL/GenBank/DDBJ databases">
        <title>Genomic insights into the taxonomy and metabolism of the cyanobacterium Pannus brasiliensis CCIBt3594.</title>
        <authorList>
            <person name="Machado M."/>
            <person name="Botero N.B."/>
            <person name="Andreote A.P.D."/>
            <person name="Feitosa A.M.T."/>
            <person name="Popin R."/>
            <person name="Sivonen K."/>
            <person name="Fiore M.F."/>
        </authorList>
    </citation>
    <scope>NUCLEOTIDE SEQUENCE [LARGE SCALE GENOMIC DNA]</scope>
    <source>
        <strain evidence="3 4">CCIBt3594</strain>
    </source>
</reference>
<keyword evidence="4" id="KW-1185">Reference proteome</keyword>
<feature type="domain" description="Glycosyl transferase family 1" evidence="1">
    <location>
        <begin position="191"/>
        <end position="342"/>
    </location>
</feature>
<dbReference type="Pfam" id="PF13439">
    <property type="entry name" value="Glyco_transf_4"/>
    <property type="match status" value="1"/>
</dbReference>
<dbReference type="SUPFAM" id="SSF53756">
    <property type="entry name" value="UDP-Glycosyltransferase/glycogen phosphorylase"/>
    <property type="match status" value="1"/>
</dbReference>
<dbReference type="InterPro" id="IPR001296">
    <property type="entry name" value="Glyco_trans_1"/>
</dbReference>
<gene>
    <name evidence="3" type="ORF">V0288_16575</name>
</gene>
<name>A0AAW9QZJ9_9CHRO</name>
<dbReference type="EMBL" id="JBAFSM010000034">
    <property type="protein sequence ID" value="MEG3438744.1"/>
    <property type="molecule type" value="Genomic_DNA"/>
</dbReference>
<dbReference type="PANTHER" id="PTHR12526">
    <property type="entry name" value="GLYCOSYLTRANSFERASE"/>
    <property type="match status" value="1"/>
</dbReference>
<dbReference type="AlphaFoldDB" id="A0AAW9QZJ9"/>
<evidence type="ECO:0000259" key="2">
    <source>
        <dbReference type="Pfam" id="PF13439"/>
    </source>
</evidence>
<dbReference type="Pfam" id="PF00534">
    <property type="entry name" value="Glycos_transf_1"/>
    <property type="match status" value="1"/>
</dbReference>
<dbReference type="CDD" id="cd03808">
    <property type="entry name" value="GT4_CapM-like"/>
    <property type="match status" value="1"/>
</dbReference>
<evidence type="ECO:0000313" key="4">
    <source>
        <dbReference type="Proteomes" id="UP001328733"/>
    </source>
</evidence>
<feature type="domain" description="Glycosyltransferase subfamily 4-like N-terminal" evidence="2">
    <location>
        <begin position="17"/>
        <end position="178"/>
    </location>
</feature>
<dbReference type="Proteomes" id="UP001328733">
    <property type="component" value="Unassembled WGS sequence"/>
</dbReference>
<comment type="caution">
    <text evidence="3">The sequence shown here is derived from an EMBL/GenBank/DDBJ whole genome shotgun (WGS) entry which is preliminary data.</text>
</comment>
<accession>A0AAW9QZJ9</accession>
<dbReference type="PANTHER" id="PTHR12526:SF630">
    <property type="entry name" value="GLYCOSYLTRANSFERASE"/>
    <property type="match status" value="1"/>
</dbReference>
<dbReference type="InterPro" id="IPR028098">
    <property type="entry name" value="Glyco_trans_4-like_N"/>
</dbReference>
<sequence length="369" mass="40501">MSRKITILYIITRSDLGGAQAYVKDLIGGFHPKYNIHLATGLDGPLTQSVKSLGISTHIIPSLIRSINPFTDLRAVLDTMRLIRKIQPDLIHVNSTKAGITGRIAGKLCNVPTVFTAHGWSFSPNTPIARRLLGLFSEQLATFISTKIICVCDSDRRLALRYQVGNERILSCIPLGINKDSVPLAQPGIQPPRIIMVARFNEQKDQPTLLKAIAQLQDPDVPVDFVGGGISLDSCKTLARSLGIDRQVSFLGDRSDVPELLARAGIFVLSTHYEGLPISILEALRAGLPVVATKVNGIPEEVEDGRTGFLVANRDVDGLASALETLIRNPDLRQTMGEFGRQKFSREFTLDRMLSETEKIYLEILSRSP</sequence>
<evidence type="ECO:0000259" key="1">
    <source>
        <dbReference type="Pfam" id="PF00534"/>
    </source>
</evidence>
<evidence type="ECO:0000313" key="3">
    <source>
        <dbReference type="EMBL" id="MEG3438744.1"/>
    </source>
</evidence>
<organism evidence="3 4">
    <name type="scientific">Pannus brasiliensis CCIBt3594</name>
    <dbReference type="NCBI Taxonomy" id="1427578"/>
    <lineage>
        <taxon>Bacteria</taxon>
        <taxon>Bacillati</taxon>
        <taxon>Cyanobacteriota</taxon>
        <taxon>Cyanophyceae</taxon>
        <taxon>Oscillatoriophycideae</taxon>
        <taxon>Chroococcales</taxon>
        <taxon>Microcystaceae</taxon>
        <taxon>Pannus</taxon>
    </lineage>
</organism>
<dbReference type="Gene3D" id="3.40.50.2000">
    <property type="entry name" value="Glycogen Phosphorylase B"/>
    <property type="match status" value="2"/>
</dbReference>
<protein>
    <submittedName>
        <fullName evidence="3">Glycosyltransferase family 4 protein</fullName>
    </submittedName>
</protein>